<accession>A0A9D4EL92</accession>
<feature type="transmembrane region" description="Helical" evidence="1">
    <location>
        <begin position="66"/>
        <end position="86"/>
    </location>
</feature>
<gene>
    <name evidence="2" type="ORF">DPMN_160689</name>
</gene>
<keyword evidence="3" id="KW-1185">Reference proteome</keyword>
<evidence type="ECO:0000313" key="2">
    <source>
        <dbReference type="EMBL" id="KAH3782769.1"/>
    </source>
</evidence>
<evidence type="ECO:0000313" key="3">
    <source>
        <dbReference type="Proteomes" id="UP000828390"/>
    </source>
</evidence>
<reference evidence="2" key="1">
    <citation type="journal article" date="2019" name="bioRxiv">
        <title>The Genome of the Zebra Mussel, Dreissena polymorpha: A Resource for Invasive Species Research.</title>
        <authorList>
            <person name="McCartney M.A."/>
            <person name="Auch B."/>
            <person name="Kono T."/>
            <person name="Mallez S."/>
            <person name="Zhang Y."/>
            <person name="Obille A."/>
            <person name="Becker A."/>
            <person name="Abrahante J.E."/>
            <person name="Garbe J."/>
            <person name="Badalamenti J.P."/>
            <person name="Herman A."/>
            <person name="Mangelson H."/>
            <person name="Liachko I."/>
            <person name="Sullivan S."/>
            <person name="Sone E.D."/>
            <person name="Koren S."/>
            <person name="Silverstein K.A.T."/>
            <person name="Beckman K.B."/>
            <person name="Gohl D.M."/>
        </authorList>
    </citation>
    <scope>NUCLEOTIDE SEQUENCE</scope>
    <source>
        <strain evidence="2">Duluth1</strain>
        <tissue evidence="2">Whole animal</tissue>
    </source>
</reference>
<proteinExistence type="predicted"/>
<keyword evidence="1" id="KW-0812">Transmembrane</keyword>
<keyword evidence="1" id="KW-0472">Membrane</keyword>
<dbReference type="EMBL" id="JAIWYP010000008">
    <property type="protein sequence ID" value="KAH3782769.1"/>
    <property type="molecule type" value="Genomic_DNA"/>
</dbReference>
<comment type="caution">
    <text evidence="2">The sequence shown here is derived from an EMBL/GenBank/DDBJ whole genome shotgun (WGS) entry which is preliminary data.</text>
</comment>
<protein>
    <submittedName>
        <fullName evidence="2">Uncharacterized protein</fullName>
    </submittedName>
</protein>
<sequence>MQQFFFQAPCDQFREGATGLNSTNSQTILSYMIRGCTLLNDSSVQVQVDILENSKRRQIEQTDFGAVMYIVAVLVFYSFGIVVMIIKYLRREKRELEEERALEDFFRSMPAYKKEREQNNVNRIAIHAFHALTSFSYDDDNEVVYTSDEEEIPKCAETIHEEDAEQHDLNIASSTSNDDLVVSALNDDLVVSVSNDDLVVSASNDDLVVMYNLCDENESQLKDMIIDISTKDEVLSILNADNETHF</sequence>
<evidence type="ECO:0000256" key="1">
    <source>
        <dbReference type="SAM" id="Phobius"/>
    </source>
</evidence>
<organism evidence="2 3">
    <name type="scientific">Dreissena polymorpha</name>
    <name type="common">Zebra mussel</name>
    <name type="synonym">Mytilus polymorpha</name>
    <dbReference type="NCBI Taxonomy" id="45954"/>
    <lineage>
        <taxon>Eukaryota</taxon>
        <taxon>Metazoa</taxon>
        <taxon>Spiralia</taxon>
        <taxon>Lophotrochozoa</taxon>
        <taxon>Mollusca</taxon>
        <taxon>Bivalvia</taxon>
        <taxon>Autobranchia</taxon>
        <taxon>Heteroconchia</taxon>
        <taxon>Euheterodonta</taxon>
        <taxon>Imparidentia</taxon>
        <taxon>Neoheterodontei</taxon>
        <taxon>Myida</taxon>
        <taxon>Dreissenoidea</taxon>
        <taxon>Dreissenidae</taxon>
        <taxon>Dreissena</taxon>
    </lineage>
</organism>
<reference evidence="2" key="2">
    <citation type="submission" date="2020-11" db="EMBL/GenBank/DDBJ databases">
        <authorList>
            <person name="McCartney M.A."/>
            <person name="Auch B."/>
            <person name="Kono T."/>
            <person name="Mallez S."/>
            <person name="Becker A."/>
            <person name="Gohl D.M."/>
            <person name="Silverstein K.A.T."/>
            <person name="Koren S."/>
            <person name="Bechman K.B."/>
            <person name="Herman A."/>
            <person name="Abrahante J.E."/>
            <person name="Garbe J."/>
        </authorList>
    </citation>
    <scope>NUCLEOTIDE SEQUENCE</scope>
    <source>
        <strain evidence="2">Duluth1</strain>
        <tissue evidence="2">Whole animal</tissue>
    </source>
</reference>
<name>A0A9D4EL92_DREPO</name>
<dbReference type="Proteomes" id="UP000828390">
    <property type="component" value="Unassembled WGS sequence"/>
</dbReference>
<dbReference type="AlphaFoldDB" id="A0A9D4EL92"/>
<keyword evidence="1" id="KW-1133">Transmembrane helix</keyword>